<proteinExistence type="predicted"/>
<reference evidence="2" key="1">
    <citation type="submission" date="2022-11" db="UniProtKB">
        <authorList>
            <consortium name="WormBaseParasite"/>
        </authorList>
    </citation>
    <scope>IDENTIFICATION</scope>
</reference>
<evidence type="ECO:0000313" key="1">
    <source>
        <dbReference type="Proteomes" id="UP000887576"/>
    </source>
</evidence>
<accession>A0AC34RT13</accession>
<organism evidence="1 2">
    <name type="scientific">Panagrolaimus sp. JU765</name>
    <dbReference type="NCBI Taxonomy" id="591449"/>
    <lineage>
        <taxon>Eukaryota</taxon>
        <taxon>Metazoa</taxon>
        <taxon>Ecdysozoa</taxon>
        <taxon>Nematoda</taxon>
        <taxon>Chromadorea</taxon>
        <taxon>Rhabditida</taxon>
        <taxon>Tylenchina</taxon>
        <taxon>Panagrolaimomorpha</taxon>
        <taxon>Panagrolaimoidea</taxon>
        <taxon>Panagrolaimidae</taxon>
        <taxon>Panagrolaimus</taxon>
    </lineage>
</organism>
<evidence type="ECO:0000313" key="2">
    <source>
        <dbReference type="WBParaSite" id="JU765_v2.g9380.t1"/>
    </source>
</evidence>
<dbReference type="WBParaSite" id="JU765_v2.g9380.t1">
    <property type="protein sequence ID" value="JU765_v2.g9380.t1"/>
    <property type="gene ID" value="JU765_v2.g9380"/>
</dbReference>
<name>A0AC34RT13_9BILA</name>
<protein>
    <submittedName>
        <fullName evidence="2">Uncharacterized protein</fullName>
    </submittedName>
</protein>
<dbReference type="Proteomes" id="UP000887576">
    <property type="component" value="Unplaced"/>
</dbReference>
<sequence>MDFSPKLKEIRRKKVVSETNGSSLNSRKFVVVVYEEGSNYCVYVAVEDGHERTTEAATRAEALEIAQKVCTALQFLEQPPTVDDEPSIRSSSPTEWEELQPGPAFPKSNKPSNATRIDGMQQHFNERTSNSARFVGFQPQYNVGRCDATEFEGMHRNNRESSNTARFNEFQPHYDYERSNEREIDEPQRQFVRDPISIRDQTGPLSNDPTAKLADTLAKVVTTMQQSHEDQGRRWEKMFISIQNNQIGLQKTMVAEQEKNRNFMQEMTTQNSKTQMQTTQMLADMNIRSLENATAQQNRFLEHQQGVLAIENDKRERDEKSRFEKNEREARERREHELKMEEIRNRPKEKGFWETIIRDLLNPEC</sequence>